<evidence type="ECO:0000256" key="1">
    <source>
        <dbReference type="SAM" id="MobiDB-lite"/>
    </source>
</evidence>
<accession>A0AAV6TN25</accession>
<dbReference type="Proteomes" id="UP000827092">
    <property type="component" value="Unassembled WGS sequence"/>
</dbReference>
<sequence>MKKKSWKFGRKGEKELQGPKPSSSDTLQLMHDTFTDTLKQKQVPDKKNQTRLPARDVTELHNIVQRKVCLQDQTTENDGHEY</sequence>
<dbReference type="EMBL" id="JAFNEN010002073">
    <property type="protein sequence ID" value="KAG8173091.1"/>
    <property type="molecule type" value="Genomic_DNA"/>
</dbReference>
<organism evidence="2 3">
    <name type="scientific">Oedothorax gibbosus</name>
    <dbReference type="NCBI Taxonomy" id="931172"/>
    <lineage>
        <taxon>Eukaryota</taxon>
        <taxon>Metazoa</taxon>
        <taxon>Ecdysozoa</taxon>
        <taxon>Arthropoda</taxon>
        <taxon>Chelicerata</taxon>
        <taxon>Arachnida</taxon>
        <taxon>Araneae</taxon>
        <taxon>Araneomorphae</taxon>
        <taxon>Entelegynae</taxon>
        <taxon>Araneoidea</taxon>
        <taxon>Linyphiidae</taxon>
        <taxon>Erigoninae</taxon>
        <taxon>Oedothorax</taxon>
    </lineage>
</organism>
<proteinExistence type="predicted"/>
<evidence type="ECO:0000313" key="3">
    <source>
        <dbReference type="Proteomes" id="UP000827092"/>
    </source>
</evidence>
<reference evidence="2 3" key="1">
    <citation type="journal article" date="2022" name="Nat. Ecol. Evol.">
        <title>A masculinizing supergene underlies an exaggerated male reproductive morph in a spider.</title>
        <authorList>
            <person name="Hendrickx F."/>
            <person name="De Corte Z."/>
            <person name="Sonet G."/>
            <person name="Van Belleghem S.M."/>
            <person name="Kostlbacher S."/>
            <person name="Vangestel C."/>
        </authorList>
    </citation>
    <scope>NUCLEOTIDE SEQUENCE [LARGE SCALE GENOMIC DNA]</scope>
    <source>
        <strain evidence="2">W744_W776</strain>
    </source>
</reference>
<evidence type="ECO:0000313" key="2">
    <source>
        <dbReference type="EMBL" id="KAG8173091.1"/>
    </source>
</evidence>
<keyword evidence="3" id="KW-1185">Reference proteome</keyword>
<name>A0AAV6TN25_9ARAC</name>
<dbReference type="AlphaFoldDB" id="A0AAV6TN25"/>
<gene>
    <name evidence="2" type="ORF">JTE90_001075</name>
</gene>
<protein>
    <submittedName>
        <fullName evidence="2">Uncharacterized protein</fullName>
    </submittedName>
</protein>
<comment type="caution">
    <text evidence="2">The sequence shown here is derived from an EMBL/GenBank/DDBJ whole genome shotgun (WGS) entry which is preliminary data.</text>
</comment>
<feature type="region of interest" description="Disordered" evidence="1">
    <location>
        <begin position="1"/>
        <end position="26"/>
    </location>
</feature>